<evidence type="ECO:0000313" key="7">
    <source>
        <dbReference type="EMBL" id="MQY26052.1"/>
    </source>
</evidence>
<sequence>MPRPSKPLISRSAAVAAALEIIDTEGLDAFSVPRLAKHLGVQAPSLYYHFADKAELMSAIALHVIGDVSLPRRKPGPDWPEYFVTLGLNFRTGILRHRNAAPVLLEALPRTVLLRRYEDAAQFLTASGVPDHLHVQILDGMERLTLGAVLTEAVRSPSSRATIFPNVDPASQPALARALAANDRTSKRLYEEMIRSFLHGVVRDEAIAAEPSALEA</sequence>
<dbReference type="Pfam" id="PF00440">
    <property type="entry name" value="TetR_N"/>
    <property type="match status" value="1"/>
</dbReference>
<gene>
    <name evidence="7" type="ORF">NRB56_16120</name>
</gene>
<evidence type="ECO:0000256" key="3">
    <source>
        <dbReference type="ARBA" id="ARBA00023125"/>
    </source>
</evidence>
<dbReference type="InterPro" id="IPR004111">
    <property type="entry name" value="Repressor_TetR_C"/>
</dbReference>
<dbReference type="SUPFAM" id="SSF48498">
    <property type="entry name" value="Tetracyclin repressor-like, C-terminal domain"/>
    <property type="match status" value="1"/>
</dbReference>
<dbReference type="InterPro" id="IPR003012">
    <property type="entry name" value="Tet_transcr_reg_TetR"/>
</dbReference>
<dbReference type="PROSITE" id="PS50977">
    <property type="entry name" value="HTH_TETR_2"/>
    <property type="match status" value="1"/>
</dbReference>
<evidence type="ECO:0000259" key="6">
    <source>
        <dbReference type="PROSITE" id="PS50977"/>
    </source>
</evidence>
<dbReference type="InterPro" id="IPR050109">
    <property type="entry name" value="HTH-type_TetR-like_transc_reg"/>
</dbReference>
<dbReference type="InterPro" id="IPR023772">
    <property type="entry name" value="DNA-bd_HTH_TetR-type_CS"/>
</dbReference>
<keyword evidence="3 5" id="KW-0238">DNA-binding</keyword>
<keyword evidence="4" id="KW-0804">Transcription</keyword>
<dbReference type="GO" id="GO:0000976">
    <property type="term" value="F:transcription cis-regulatory region binding"/>
    <property type="evidence" value="ECO:0007669"/>
    <property type="project" value="TreeGrafter"/>
</dbReference>
<accession>A0A7K0DLA7</accession>
<dbReference type="GO" id="GO:0003700">
    <property type="term" value="F:DNA-binding transcription factor activity"/>
    <property type="evidence" value="ECO:0007669"/>
    <property type="project" value="TreeGrafter"/>
</dbReference>
<comment type="caution">
    <text evidence="7">The sequence shown here is derived from an EMBL/GenBank/DDBJ whole genome shotgun (WGS) entry which is preliminary data.</text>
</comment>
<dbReference type="RefSeq" id="WP_153339932.1">
    <property type="nucleotide sequence ID" value="NZ_WEGI01000003.1"/>
</dbReference>
<organism evidence="7 8">
    <name type="scientific">Nocardia aurantia</name>
    <dbReference type="NCBI Taxonomy" id="2585199"/>
    <lineage>
        <taxon>Bacteria</taxon>
        <taxon>Bacillati</taxon>
        <taxon>Actinomycetota</taxon>
        <taxon>Actinomycetes</taxon>
        <taxon>Mycobacteriales</taxon>
        <taxon>Nocardiaceae</taxon>
        <taxon>Nocardia</taxon>
    </lineage>
</organism>
<dbReference type="AlphaFoldDB" id="A0A7K0DLA7"/>
<reference evidence="7 8" key="1">
    <citation type="submission" date="2019-10" db="EMBL/GenBank/DDBJ databases">
        <title>Nocardia macrotermitis sp. nov. and Nocardia aurantia sp. nov., isolated from the gut of fungus growing-termite Macrotermes natalensis.</title>
        <authorList>
            <person name="Benndorf R."/>
            <person name="Schwitalla J."/>
            <person name="Martin K."/>
            <person name="De Beer W."/>
            <person name="Kaster A.-K."/>
            <person name="Vollmers J."/>
            <person name="Poulsen M."/>
            <person name="Beemelmanns C."/>
        </authorList>
    </citation>
    <scope>NUCLEOTIDE SEQUENCE [LARGE SCALE GENOMIC DNA]</scope>
    <source>
        <strain evidence="7 8">RB56</strain>
    </source>
</reference>
<evidence type="ECO:0000313" key="8">
    <source>
        <dbReference type="Proteomes" id="UP000431401"/>
    </source>
</evidence>
<dbReference type="PRINTS" id="PR00455">
    <property type="entry name" value="HTHTETR"/>
</dbReference>
<keyword evidence="1" id="KW-0678">Repressor</keyword>
<dbReference type="InterPro" id="IPR001647">
    <property type="entry name" value="HTH_TetR"/>
</dbReference>
<dbReference type="InterPro" id="IPR036271">
    <property type="entry name" value="Tet_transcr_reg_TetR-rel_C_sf"/>
</dbReference>
<evidence type="ECO:0000256" key="1">
    <source>
        <dbReference type="ARBA" id="ARBA00022491"/>
    </source>
</evidence>
<dbReference type="Gene3D" id="1.10.357.10">
    <property type="entry name" value="Tetracycline Repressor, domain 2"/>
    <property type="match status" value="1"/>
</dbReference>
<dbReference type="GO" id="GO:0046677">
    <property type="term" value="P:response to antibiotic"/>
    <property type="evidence" value="ECO:0007669"/>
    <property type="project" value="InterPro"/>
</dbReference>
<dbReference type="PROSITE" id="PS01081">
    <property type="entry name" value="HTH_TETR_1"/>
    <property type="match status" value="1"/>
</dbReference>
<dbReference type="PRINTS" id="PR00400">
    <property type="entry name" value="TETREPRESSOR"/>
</dbReference>
<dbReference type="EMBL" id="WEGI01000003">
    <property type="protein sequence ID" value="MQY26052.1"/>
    <property type="molecule type" value="Genomic_DNA"/>
</dbReference>
<dbReference type="Pfam" id="PF02909">
    <property type="entry name" value="TetR_C_1"/>
    <property type="match status" value="1"/>
</dbReference>
<evidence type="ECO:0000256" key="5">
    <source>
        <dbReference type="PROSITE-ProRule" id="PRU00335"/>
    </source>
</evidence>
<dbReference type="InterPro" id="IPR009057">
    <property type="entry name" value="Homeodomain-like_sf"/>
</dbReference>
<feature type="domain" description="HTH tetR-type" evidence="6">
    <location>
        <begin position="8"/>
        <end position="68"/>
    </location>
</feature>
<feature type="DNA-binding region" description="H-T-H motif" evidence="5">
    <location>
        <begin position="31"/>
        <end position="50"/>
    </location>
</feature>
<dbReference type="PANTHER" id="PTHR30055:SF151">
    <property type="entry name" value="TRANSCRIPTIONAL REGULATORY PROTEIN"/>
    <property type="match status" value="1"/>
</dbReference>
<proteinExistence type="predicted"/>
<evidence type="ECO:0000256" key="2">
    <source>
        <dbReference type="ARBA" id="ARBA00023015"/>
    </source>
</evidence>
<evidence type="ECO:0000256" key="4">
    <source>
        <dbReference type="ARBA" id="ARBA00023163"/>
    </source>
</evidence>
<dbReference type="OrthoDB" id="3291296at2"/>
<dbReference type="PANTHER" id="PTHR30055">
    <property type="entry name" value="HTH-TYPE TRANSCRIPTIONAL REGULATOR RUTR"/>
    <property type="match status" value="1"/>
</dbReference>
<protein>
    <recommendedName>
        <fullName evidence="6">HTH tetR-type domain-containing protein</fullName>
    </recommendedName>
</protein>
<dbReference type="SUPFAM" id="SSF46689">
    <property type="entry name" value="Homeodomain-like"/>
    <property type="match status" value="1"/>
</dbReference>
<dbReference type="Proteomes" id="UP000431401">
    <property type="component" value="Unassembled WGS sequence"/>
</dbReference>
<keyword evidence="8" id="KW-1185">Reference proteome</keyword>
<dbReference type="GO" id="GO:0045892">
    <property type="term" value="P:negative regulation of DNA-templated transcription"/>
    <property type="evidence" value="ECO:0007669"/>
    <property type="project" value="InterPro"/>
</dbReference>
<name>A0A7K0DLA7_9NOCA</name>
<keyword evidence="2" id="KW-0805">Transcription regulation</keyword>